<keyword evidence="6" id="KW-1185">Reference proteome</keyword>
<sequence>MNTASPSPLPAGPVSLSREGKIALVILDNPPVNATSEVVRAGLMAAIELVDQDQSLEAALLICAGRTFIAGADITEFNKPPVAPLLPDVITRLEQATKPWITVIHGAALGGGLEVALGCHYRLADTTAKLGFPEVNLGLIPGAGGCVRLPRLIETRHAMTMIAGGKTIGAEQALDWGLVDLLLSPTAEESLQDQALAFARDILVKPLPQPLSKRPTSAPLSAGDLDVLIKETRKTAPGQLAPHEAIAAVQEATNTPASTALVRERERFTRLKQGDQSRALRYIFFAEKALLKKLKQQGITPLQISNQVVEKGVIGQRLLQAYNQEIRQLVQDGIPLPDQRREEQQDLVILSDLMAAAELNLLKALQVAGETLLADFPYLTPEDIDAVLVNCFAFPRWRGGPMYLRTPQEIA</sequence>
<keyword evidence="1" id="KW-0413">Isomerase</keyword>
<dbReference type="PROSITE" id="PS00166">
    <property type="entry name" value="ENOYL_COA_HYDRATASE"/>
    <property type="match status" value="1"/>
</dbReference>
<evidence type="ECO:0000256" key="2">
    <source>
        <dbReference type="ARBA" id="ARBA00023239"/>
    </source>
</evidence>
<proteinExistence type="inferred from homology"/>
<comment type="caution">
    <text evidence="5">The sequence shown here is derived from an EMBL/GenBank/DDBJ whole genome shotgun (WGS) entry which is preliminary data.</text>
</comment>
<dbReference type="Pfam" id="PF00378">
    <property type="entry name" value="ECH_1"/>
    <property type="match status" value="1"/>
</dbReference>
<dbReference type="InterPro" id="IPR029045">
    <property type="entry name" value="ClpP/crotonase-like_dom_sf"/>
</dbReference>
<reference evidence="5" key="1">
    <citation type="submission" date="2022-12" db="EMBL/GenBank/DDBJ databases">
        <title>Bacterial isolates from different developmental stages of Nematostella vectensis.</title>
        <authorList>
            <person name="Fraune S."/>
        </authorList>
    </citation>
    <scope>NUCLEOTIDE SEQUENCE</scope>
    <source>
        <strain evidence="5">G21630-S1</strain>
    </source>
</reference>
<keyword evidence="2" id="KW-0456">Lyase</keyword>
<accession>A0ABT4LNH4</accession>
<dbReference type="Proteomes" id="UP001069802">
    <property type="component" value="Unassembled WGS sequence"/>
</dbReference>
<dbReference type="Gene3D" id="3.90.226.10">
    <property type="entry name" value="2-enoyl-CoA Hydratase, Chain A, domain 1"/>
    <property type="match status" value="1"/>
</dbReference>
<evidence type="ECO:0000313" key="6">
    <source>
        <dbReference type="Proteomes" id="UP001069802"/>
    </source>
</evidence>
<evidence type="ECO:0000256" key="3">
    <source>
        <dbReference type="ARBA" id="ARBA00023268"/>
    </source>
</evidence>
<dbReference type="RefSeq" id="WP_269424841.1">
    <property type="nucleotide sequence ID" value="NZ_JAPWGY010000009.1"/>
</dbReference>
<dbReference type="InterPro" id="IPR001753">
    <property type="entry name" value="Enoyl-CoA_hydra/iso"/>
</dbReference>
<evidence type="ECO:0000313" key="5">
    <source>
        <dbReference type="EMBL" id="MCZ4282697.1"/>
    </source>
</evidence>
<organism evidence="5 6">
    <name type="scientific">Kiloniella laminariae</name>
    <dbReference type="NCBI Taxonomy" id="454162"/>
    <lineage>
        <taxon>Bacteria</taxon>
        <taxon>Pseudomonadati</taxon>
        <taxon>Pseudomonadota</taxon>
        <taxon>Alphaproteobacteria</taxon>
        <taxon>Rhodospirillales</taxon>
        <taxon>Kiloniellaceae</taxon>
        <taxon>Kiloniella</taxon>
    </lineage>
</organism>
<dbReference type="SUPFAM" id="SSF52096">
    <property type="entry name" value="ClpP/crotonase"/>
    <property type="match status" value="1"/>
</dbReference>
<gene>
    <name evidence="5" type="ORF">O4H49_18070</name>
</gene>
<evidence type="ECO:0000256" key="1">
    <source>
        <dbReference type="ARBA" id="ARBA00023235"/>
    </source>
</evidence>
<dbReference type="CDD" id="cd06558">
    <property type="entry name" value="crotonase-like"/>
    <property type="match status" value="1"/>
</dbReference>
<name>A0ABT4LNH4_9PROT</name>
<dbReference type="PANTHER" id="PTHR23309">
    <property type="entry name" value="3-HYDROXYACYL-COA DEHYROGENASE"/>
    <property type="match status" value="1"/>
</dbReference>
<protein>
    <submittedName>
        <fullName evidence="5">Enoyl-CoA hydratase/isomerase family protein</fullName>
    </submittedName>
</protein>
<keyword evidence="3" id="KW-0511">Multifunctional enzyme</keyword>
<dbReference type="EMBL" id="JAPWGY010000009">
    <property type="protein sequence ID" value="MCZ4282697.1"/>
    <property type="molecule type" value="Genomic_DNA"/>
</dbReference>
<dbReference type="InterPro" id="IPR018376">
    <property type="entry name" value="Enoyl-CoA_hyd/isom_CS"/>
</dbReference>
<comment type="similarity">
    <text evidence="4">Belongs to the enoyl-CoA hydratase/isomerase family.</text>
</comment>
<evidence type="ECO:0000256" key="4">
    <source>
        <dbReference type="RuleBase" id="RU003707"/>
    </source>
</evidence>